<dbReference type="Gene3D" id="1.20.5.170">
    <property type="match status" value="1"/>
</dbReference>
<comment type="caution">
    <text evidence="2">The sequence shown here is derived from an EMBL/GenBank/DDBJ whole genome shotgun (WGS) entry which is preliminary data.</text>
</comment>
<dbReference type="SUPFAM" id="SSF57959">
    <property type="entry name" value="Leucine zipper domain"/>
    <property type="match status" value="1"/>
</dbReference>
<gene>
    <name evidence="2" type="ORF">CPELLU_LOCUS16297</name>
</gene>
<protein>
    <submittedName>
        <fullName evidence="2">23629_t:CDS:1</fullName>
    </submittedName>
</protein>
<organism evidence="2 3">
    <name type="scientific">Cetraspora pellucida</name>
    <dbReference type="NCBI Taxonomy" id="1433469"/>
    <lineage>
        <taxon>Eukaryota</taxon>
        <taxon>Fungi</taxon>
        <taxon>Fungi incertae sedis</taxon>
        <taxon>Mucoromycota</taxon>
        <taxon>Glomeromycotina</taxon>
        <taxon>Glomeromycetes</taxon>
        <taxon>Diversisporales</taxon>
        <taxon>Gigasporaceae</taxon>
        <taxon>Cetraspora</taxon>
    </lineage>
</organism>
<keyword evidence="3" id="KW-1185">Reference proteome</keyword>
<feature type="non-terminal residue" evidence="2">
    <location>
        <position position="1"/>
    </location>
</feature>
<dbReference type="OrthoDB" id="20960at2759"/>
<name>A0A9N9NZZ0_9GLOM</name>
<keyword evidence="1" id="KW-0175">Coiled coil</keyword>
<sequence length="159" mass="18838">LSTNELEIIKKPNNRKNAGRKPANNDDKLAQENKKAYNNRVAQRVYQTNKQKKINELEIKVKEYKDFNERLMMDYNTLKESNERLKESHENIEKEYNLLKQINSNEECRIEIMEDVEENSITDVQNNVYHNKISSIEVNDGNIDLGITKINGNFRVFFR</sequence>
<reference evidence="2" key="1">
    <citation type="submission" date="2021-06" db="EMBL/GenBank/DDBJ databases">
        <authorList>
            <person name="Kallberg Y."/>
            <person name="Tangrot J."/>
            <person name="Rosling A."/>
        </authorList>
    </citation>
    <scope>NUCLEOTIDE SEQUENCE</scope>
    <source>
        <strain evidence="2">FL966</strain>
    </source>
</reference>
<feature type="coiled-coil region" evidence="1">
    <location>
        <begin position="54"/>
        <end position="109"/>
    </location>
</feature>
<evidence type="ECO:0000313" key="3">
    <source>
        <dbReference type="Proteomes" id="UP000789759"/>
    </source>
</evidence>
<evidence type="ECO:0000313" key="2">
    <source>
        <dbReference type="EMBL" id="CAG8779276.1"/>
    </source>
</evidence>
<dbReference type="EMBL" id="CAJVQA010023656">
    <property type="protein sequence ID" value="CAG8779276.1"/>
    <property type="molecule type" value="Genomic_DNA"/>
</dbReference>
<accession>A0A9N9NZZ0</accession>
<proteinExistence type="predicted"/>
<dbReference type="GO" id="GO:0003700">
    <property type="term" value="F:DNA-binding transcription factor activity"/>
    <property type="evidence" value="ECO:0007669"/>
    <property type="project" value="InterPro"/>
</dbReference>
<dbReference type="AlphaFoldDB" id="A0A9N9NZZ0"/>
<evidence type="ECO:0000256" key="1">
    <source>
        <dbReference type="SAM" id="Coils"/>
    </source>
</evidence>
<dbReference type="InterPro" id="IPR046347">
    <property type="entry name" value="bZIP_sf"/>
</dbReference>
<dbReference type="Proteomes" id="UP000789759">
    <property type="component" value="Unassembled WGS sequence"/>
</dbReference>